<comment type="caution">
    <text evidence="2">The sequence shown here is derived from an EMBL/GenBank/DDBJ whole genome shotgun (WGS) entry which is preliminary data.</text>
</comment>
<evidence type="ECO:0000256" key="1">
    <source>
        <dbReference type="SAM" id="SignalP"/>
    </source>
</evidence>
<keyword evidence="3" id="KW-1185">Reference proteome</keyword>
<keyword evidence="1" id="KW-0732">Signal</keyword>
<protein>
    <submittedName>
        <fullName evidence="2">Cytochrome c</fullName>
    </submittedName>
</protein>
<accession>A0ABX2JBB6</accession>
<dbReference type="SUPFAM" id="SSF47175">
    <property type="entry name" value="Cytochromes"/>
    <property type="match status" value="1"/>
</dbReference>
<name>A0ABX2JBB6_9HYPH</name>
<reference evidence="2 3" key="1">
    <citation type="journal article" date="2020" name="Science">
        <title>Unexpected conservation and global transmission of agrobacterial virulence plasmids.</title>
        <authorList>
            <person name="Weisberg A.J."/>
            <person name="Davis E.W. 2nd"/>
            <person name="Tabima J."/>
            <person name="Belcher M.S."/>
            <person name="Miller M."/>
            <person name="Kuo C.H."/>
            <person name="Loper J.E."/>
            <person name="Grunwald N.J."/>
            <person name="Putnam M.L."/>
            <person name="Chang J.H."/>
        </authorList>
    </citation>
    <scope>NUCLEOTIDE SEQUENCE [LARGE SCALE GENOMIC DNA]</scope>
    <source>
        <strain evidence="2 3">A19/93</strain>
    </source>
</reference>
<organism evidence="2 3">
    <name type="scientific">Agrobacterium rubi</name>
    <dbReference type="NCBI Taxonomy" id="28099"/>
    <lineage>
        <taxon>Bacteria</taxon>
        <taxon>Pseudomonadati</taxon>
        <taxon>Pseudomonadota</taxon>
        <taxon>Alphaproteobacteria</taxon>
        <taxon>Hyphomicrobiales</taxon>
        <taxon>Rhizobiaceae</taxon>
        <taxon>Rhizobium/Agrobacterium group</taxon>
        <taxon>Agrobacterium</taxon>
    </lineage>
</organism>
<dbReference type="PROSITE" id="PS51009">
    <property type="entry name" value="CYTCII"/>
    <property type="match status" value="1"/>
</dbReference>
<evidence type="ECO:0000313" key="3">
    <source>
        <dbReference type="Proteomes" id="UP000822331"/>
    </source>
</evidence>
<dbReference type="Pfam" id="PF01322">
    <property type="entry name" value="Cytochrom_C_2"/>
    <property type="match status" value="1"/>
</dbReference>
<sequence>MRSRNWAAYLFLWTALSAAAAVEDIVARRQADMKEIAAAARSISDMFKQPDTYSSSVLASAADTIAARGGRRLSGSYDALVEAVGSKASGEIAVDRLRFDKLSAELQRYAEALSTAAKNNPVSMDEMFMKAGEGMGGGPFGTGRSELSSNVSAEHSFHLMLQTCAACHQRFRTNSPYLDR</sequence>
<proteinExistence type="predicted"/>
<dbReference type="RefSeq" id="WP_174003518.1">
    <property type="nucleotide sequence ID" value="NZ_JAAMCN010000019.1"/>
</dbReference>
<evidence type="ECO:0000313" key="2">
    <source>
        <dbReference type="EMBL" id="NTF39555.1"/>
    </source>
</evidence>
<dbReference type="EMBL" id="JAAMCP010000015">
    <property type="protein sequence ID" value="NTF39555.1"/>
    <property type="molecule type" value="Genomic_DNA"/>
</dbReference>
<dbReference type="Proteomes" id="UP000822331">
    <property type="component" value="Unassembled WGS sequence"/>
</dbReference>
<feature type="signal peptide" evidence="1">
    <location>
        <begin position="1"/>
        <end position="20"/>
    </location>
</feature>
<dbReference type="Gene3D" id="1.20.120.10">
    <property type="entry name" value="Cytochrome c/b562"/>
    <property type="match status" value="1"/>
</dbReference>
<dbReference type="InterPro" id="IPR002321">
    <property type="entry name" value="Cyt_c_II"/>
</dbReference>
<gene>
    <name evidence="2" type="ORF">G6L72_22900</name>
</gene>
<dbReference type="InterPro" id="IPR010980">
    <property type="entry name" value="Cyt_c/b562"/>
</dbReference>
<feature type="chain" id="PRO_5046207474" evidence="1">
    <location>
        <begin position="21"/>
        <end position="180"/>
    </location>
</feature>